<dbReference type="AlphaFoldDB" id="H0EY81"/>
<dbReference type="SUPFAM" id="SSF51735">
    <property type="entry name" value="NAD(P)-binding Rossmann-fold domains"/>
    <property type="match status" value="1"/>
</dbReference>
<evidence type="ECO:0000313" key="4">
    <source>
        <dbReference type="EMBL" id="EHK96513.1"/>
    </source>
</evidence>
<proteinExistence type="predicted"/>
<dbReference type="Gene3D" id="3.40.50.720">
    <property type="entry name" value="NAD(P)-binding Rossmann-like Domain"/>
    <property type="match status" value="1"/>
</dbReference>
<feature type="domain" description="NmrA-like" evidence="3">
    <location>
        <begin position="7"/>
        <end position="106"/>
    </location>
</feature>
<evidence type="ECO:0000259" key="3">
    <source>
        <dbReference type="Pfam" id="PF05368"/>
    </source>
</evidence>
<dbReference type="InterPro" id="IPR051609">
    <property type="entry name" value="NmrA/Isoflavone_reductase-like"/>
</dbReference>
<dbReference type="InParanoid" id="H0EY81"/>
<evidence type="ECO:0000313" key="5">
    <source>
        <dbReference type="Proteomes" id="UP000005446"/>
    </source>
</evidence>
<dbReference type="Pfam" id="PF05368">
    <property type="entry name" value="NmrA"/>
    <property type="match status" value="1"/>
</dbReference>
<keyword evidence="5" id="KW-1185">Reference proteome</keyword>
<dbReference type="Proteomes" id="UP000005446">
    <property type="component" value="Unassembled WGS sequence"/>
</dbReference>
<dbReference type="GO" id="GO:0016491">
    <property type="term" value="F:oxidoreductase activity"/>
    <property type="evidence" value="ECO:0007669"/>
    <property type="project" value="UniProtKB-KW"/>
</dbReference>
<dbReference type="EMBL" id="AGUE01000243">
    <property type="protein sequence ID" value="EHK96513.1"/>
    <property type="molecule type" value="Genomic_DNA"/>
</dbReference>
<dbReference type="PANTHER" id="PTHR47706:SF9">
    <property type="entry name" value="NMRA-LIKE DOMAIN-CONTAINING PROTEIN-RELATED"/>
    <property type="match status" value="1"/>
</dbReference>
<dbReference type="HOGENOM" id="CLU_044876_3_2_1"/>
<comment type="caution">
    <text evidence="4">The sequence shown here is derived from an EMBL/GenBank/DDBJ whole genome shotgun (WGS) entry which is preliminary data.</text>
</comment>
<evidence type="ECO:0000256" key="2">
    <source>
        <dbReference type="ARBA" id="ARBA00023002"/>
    </source>
</evidence>
<gene>
    <name evidence="4" type="ORF">M7I_7779</name>
</gene>
<reference evidence="4 5" key="1">
    <citation type="journal article" date="2012" name="Eukaryot. Cell">
        <title>Genome sequence of the fungus Glarea lozoyensis: the first genome sequence of a species from the Helotiaceae family.</title>
        <authorList>
            <person name="Youssar L."/>
            <person name="Gruening B.A."/>
            <person name="Erxleben A."/>
            <person name="Guenther S."/>
            <person name="Huettel W."/>
        </authorList>
    </citation>
    <scope>NUCLEOTIDE SEQUENCE [LARGE SCALE GENOMIC DNA]</scope>
    <source>
        <strain evidence="5">ATCC 74030 / MF5533</strain>
    </source>
</reference>
<dbReference type="InterPro" id="IPR008030">
    <property type="entry name" value="NmrA-like"/>
</dbReference>
<keyword evidence="1" id="KW-0521">NADP</keyword>
<sequence length="170" mass="18398">MASPVFQRVIVLGAGGSLGPAILKALARHFEVSILTRKCSTSSFAPTFKVVTIADDYPTAELLEAFKNQDVVVCLMSPWACESQKQIIDAAVKAGVKRFIPAEFAANIVTHLQAQESKGLTWTAFITGPFLDWCLLNGRMGFDVVNREAMIFDQGDQPFSTSTLALIGGE</sequence>
<dbReference type="PANTHER" id="PTHR47706">
    <property type="entry name" value="NMRA-LIKE FAMILY PROTEIN"/>
    <property type="match status" value="1"/>
</dbReference>
<name>H0EY81_GLAL7</name>
<dbReference type="OrthoDB" id="9984533at2759"/>
<organism evidence="4 5">
    <name type="scientific">Glarea lozoyensis (strain ATCC 74030 / MF5533)</name>
    <dbReference type="NCBI Taxonomy" id="1104152"/>
    <lineage>
        <taxon>Eukaryota</taxon>
        <taxon>Fungi</taxon>
        <taxon>Dikarya</taxon>
        <taxon>Ascomycota</taxon>
        <taxon>Pezizomycotina</taxon>
        <taxon>Leotiomycetes</taxon>
        <taxon>Helotiales</taxon>
        <taxon>Helotiaceae</taxon>
        <taxon>Glarea</taxon>
    </lineage>
</organism>
<accession>H0EY81</accession>
<evidence type="ECO:0000256" key="1">
    <source>
        <dbReference type="ARBA" id="ARBA00022857"/>
    </source>
</evidence>
<dbReference type="InterPro" id="IPR036291">
    <property type="entry name" value="NAD(P)-bd_dom_sf"/>
</dbReference>
<keyword evidence="2" id="KW-0560">Oxidoreductase</keyword>
<protein>
    <submittedName>
        <fullName evidence="4">Putative Isoflavone reductase like protein IRL</fullName>
    </submittedName>
</protein>